<keyword evidence="3" id="KW-1185">Reference proteome</keyword>
<dbReference type="KEGG" id="ptq:P700755_003827"/>
<reference evidence="2" key="1">
    <citation type="submission" date="2006-03" db="EMBL/GenBank/DDBJ databases">
        <authorList>
            <person name="Bowman J."/>
            <person name="Ferriera S."/>
            <person name="Johnson J."/>
            <person name="Kravitz S."/>
            <person name="Halpern A."/>
            <person name="Remington K."/>
            <person name="Beeson K."/>
            <person name="Tran B."/>
            <person name="Rogers Y.-H."/>
            <person name="Friedman R."/>
            <person name="Venter J.C."/>
        </authorList>
    </citation>
    <scope>NUCLEOTIDE SEQUENCE [LARGE SCALE GENOMIC DNA]</scope>
    <source>
        <strain evidence="2">ATCC 700755</strain>
    </source>
</reference>
<dbReference type="Proteomes" id="UP000008514">
    <property type="component" value="Chromosome"/>
</dbReference>
<dbReference type="AlphaFoldDB" id="K4IMW9"/>
<keyword evidence="1" id="KW-1133">Transmembrane helix</keyword>
<accession>K4IMW9</accession>
<dbReference type="OrthoDB" id="883418at2"/>
<organism evidence="2 3">
    <name type="scientific">Psychroflexus torquis (strain ATCC 700755 / CIP 106069 / ACAM 623)</name>
    <dbReference type="NCBI Taxonomy" id="313595"/>
    <lineage>
        <taxon>Bacteria</taxon>
        <taxon>Pseudomonadati</taxon>
        <taxon>Bacteroidota</taxon>
        <taxon>Flavobacteriia</taxon>
        <taxon>Flavobacteriales</taxon>
        <taxon>Flavobacteriaceae</taxon>
        <taxon>Psychroflexus</taxon>
    </lineage>
</organism>
<evidence type="ECO:0008006" key="4">
    <source>
        <dbReference type="Google" id="ProtNLM"/>
    </source>
</evidence>
<dbReference type="HOGENOM" id="CLU_114902_0_0_10"/>
<keyword evidence="1" id="KW-0472">Membrane</keyword>
<name>K4IMW9_PSYTT</name>
<protein>
    <recommendedName>
        <fullName evidence="4">DUF1772 domain-containing protein</fullName>
    </recommendedName>
</protein>
<evidence type="ECO:0000313" key="2">
    <source>
        <dbReference type="EMBL" id="AFU70401.1"/>
    </source>
</evidence>
<dbReference type="EMBL" id="CP003879">
    <property type="protein sequence ID" value="AFU70401.1"/>
    <property type="molecule type" value="Genomic_DNA"/>
</dbReference>
<evidence type="ECO:0000256" key="1">
    <source>
        <dbReference type="SAM" id="Phobius"/>
    </source>
</evidence>
<sequence length="133" mass="15683">MIRLLADFGLVVLIWMVQLIVYPGFTFYSEELLLKWHKTYTPRITVIVAPLMFVQVCIALYLCAFDFSIVHLIYLILVFSTWISTFIYFVPLHHNIEADRDIKSSANRLAKGNWIRTIQWTFIFIYGVIWLSS</sequence>
<feature type="transmembrane region" description="Helical" evidence="1">
    <location>
        <begin position="113"/>
        <end position="132"/>
    </location>
</feature>
<evidence type="ECO:0000313" key="3">
    <source>
        <dbReference type="Proteomes" id="UP000008514"/>
    </source>
</evidence>
<proteinExistence type="predicted"/>
<keyword evidence="1" id="KW-0812">Transmembrane</keyword>
<dbReference type="eggNOG" id="ENOG5032SXD">
    <property type="taxonomic scope" value="Bacteria"/>
</dbReference>
<dbReference type="STRING" id="313595.P700755_003827"/>
<reference evidence="2" key="2">
    <citation type="submission" date="2012-09" db="EMBL/GenBank/DDBJ databases">
        <title>The complete sequence of Psychroflexus torquis an extreme psychrophile from sea-ice that is stimulated by light.</title>
        <authorList>
            <person name="Feng S."/>
            <person name="Powell S.M."/>
            <person name="Bowman J.P."/>
        </authorList>
    </citation>
    <scope>NUCLEOTIDE SEQUENCE [LARGE SCALE GENOMIC DNA]</scope>
    <source>
        <strain evidence="2">ATCC 700755</strain>
    </source>
</reference>
<feature type="transmembrane region" description="Helical" evidence="1">
    <location>
        <begin position="40"/>
        <end position="62"/>
    </location>
</feature>
<feature type="transmembrane region" description="Helical" evidence="1">
    <location>
        <begin position="6"/>
        <end position="28"/>
    </location>
</feature>
<feature type="transmembrane region" description="Helical" evidence="1">
    <location>
        <begin position="68"/>
        <end position="92"/>
    </location>
</feature>
<gene>
    <name evidence="2" type="ordered locus">P700755_003827</name>
</gene>